<reference evidence="1 2" key="1">
    <citation type="journal article" date="2019" name="Sci. Rep.">
        <title>Orb-weaving spider Araneus ventricosus genome elucidates the spidroin gene catalogue.</title>
        <authorList>
            <person name="Kono N."/>
            <person name="Nakamura H."/>
            <person name="Ohtoshi R."/>
            <person name="Moran D.A.P."/>
            <person name="Shinohara A."/>
            <person name="Yoshida Y."/>
            <person name="Fujiwara M."/>
            <person name="Mori M."/>
            <person name="Tomita M."/>
            <person name="Arakawa K."/>
        </authorList>
    </citation>
    <scope>NUCLEOTIDE SEQUENCE [LARGE SCALE GENOMIC DNA]</scope>
</reference>
<accession>A0A4Y2SCL1</accession>
<protein>
    <submittedName>
        <fullName evidence="1">Uncharacterized protein</fullName>
    </submittedName>
</protein>
<evidence type="ECO:0000313" key="1">
    <source>
        <dbReference type="EMBL" id="GBN85039.1"/>
    </source>
</evidence>
<proteinExistence type="predicted"/>
<organism evidence="1 2">
    <name type="scientific">Araneus ventricosus</name>
    <name type="common">Orbweaver spider</name>
    <name type="synonym">Epeira ventricosa</name>
    <dbReference type="NCBI Taxonomy" id="182803"/>
    <lineage>
        <taxon>Eukaryota</taxon>
        <taxon>Metazoa</taxon>
        <taxon>Ecdysozoa</taxon>
        <taxon>Arthropoda</taxon>
        <taxon>Chelicerata</taxon>
        <taxon>Arachnida</taxon>
        <taxon>Araneae</taxon>
        <taxon>Araneomorphae</taxon>
        <taxon>Entelegynae</taxon>
        <taxon>Araneoidea</taxon>
        <taxon>Araneidae</taxon>
        <taxon>Araneus</taxon>
    </lineage>
</organism>
<keyword evidence="2" id="KW-1185">Reference proteome</keyword>
<sequence length="102" mass="11754">MIVWYMSLLCINQHCRFRLTPGYYTRNKRPAAKPVASLVSRHTGRIRSRDFFVHPLFLFFYPARLLQQGSSSPPEKIVSCLRIVCASDSKGIMGTEMSSKWL</sequence>
<evidence type="ECO:0000313" key="2">
    <source>
        <dbReference type="Proteomes" id="UP000499080"/>
    </source>
</evidence>
<dbReference type="AlphaFoldDB" id="A0A4Y2SCL1"/>
<name>A0A4Y2SCL1_ARAVE</name>
<comment type="caution">
    <text evidence="1">The sequence shown here is derived from an EMBL/GenBank/DDBJ whole genome shotgun (WGS) entry which is preliminary data.</text>
</comment>
<gene>
    <name evidence="1" type="ORF">AVEN_179695_1</name>
</gene>
<dbReference type="EMBL" id="BGPR01020590">
    <property type="protein sequence ID" value="GBN85039.1"/>
    <property type="molecule type" value="Genomic_DNA"/>
</dbReference>
<dbReference type="Proteomes" id="UP000499080">
    <property type="component" value="Unassembled WGS sequence"/>
</dbReference>